<protein>
    <submittedName>
        <fullName evidence="1">Uncharacterized protein</fullName>
    </submittedName>
</protein>
<gene>
    <name evidence="1" type="ORF">EVAR_87684_1</name>
</gene>
<reference evidence="1 2" key="1">
    <citation type="journal article" date="2019" name="Commun. Biol.">
        <title>The bagworm genome reveals a unique fibroin gene that provides high tensile strength.</title>
        <authorList>
            <person name="Kono N."/>
            <person name="Nakamura H."/>
            <person name="Ohtoshi R."/>
            <person name="Tomita M."/>
            <person name="Numata K."/>
            <person name="Arakawa K."/>
        </authorList>
    </citation>
    <scope>NUCLEOTIDE SEQUENCE [LARGE SCALE GENOMIC DNA]</scope>
</reference>
<sequence length="203" mass="22695">MASLFVFKNLLEETYAKNSYKICCCCFSSSRRCIKYGFVINVMPDITLVHSCRTLPPLGRGLHGLLANPGLLLTGLSIQIYQQRTAVGVGACVCRQPLNGQHLRCATSDSEAFGERAPLPPTHNYDVVIVSLLLATNSYCDRKEPKVVNENLECVNATVFLTYQFVGKKYLVLLHMQQMSPDGCQQQMRFAWKFNQTLGHLAI</sequence>
<keyword evidence="2" id="KW-1185">Reference proteome</keyword>
<dbReference type="EMBL" id="BGZK01000877">
    <property type="protein sequence ID" value="GBP63707.1"/>
    <property type="molecule type" value="Genomic_DNA"/>
</dbReference>
<dbReference type="AlphaFoldDB" id="A0A4C1XN78"/>
<evidence type="ECO:0000313" key="2">
    <source>
        <dbReference type="Proteomes" id="UP000299102"/>
    </source>
</evidence>
<evidence type="ECO:0000313" key="1">
    <source>
        <dbReference type="EMBL" id="GBP63707.1"/>
    </source>
</evidence>
<accession>A0A4C1XN78</accession>
<dbReference type="Proteomes" id="UP000299102">
    <property type="component" value="Unassembled WGS sequence"/>
</dbReference>
<organism evidence="1 2">
    <name type="scientific">Eumeta variegata</name>
    <name type="common">Bagworm moth</name>
    <name type="synonym">Eumeta japonica</name>
    <dbReference type="NCBI Taxonomy" id="151549"/>
    <lineage>
        <taxon>Eukaryota</taxon>
        <taxon>Metazoa</taxon>
        <taxon>Ecdysozoa</taxon>
        <taxon>Arthropoda</taxon>
        <taxon>Hexapoda</taxon>
        <taxon>Insecta</taxon>
        <taxon>Pterygota</taxon>
        <taxon>Neoptera</taxon>
        <taxon>Endopterygota</taxon>
        <taxon>Lepidoptera</taxon>
        <taxon>Glossata</taxon>
        <taxon>Ditrysia</taxon>
        <taxon>Tineoidea</taxon>
        <taxon>Psychidae</taxon>
        <taxon>Oiketicinae</taxon>
        <taxon>Eumeta</taxon>
    </lineage>
</organism>
<name>A0A4C1XN78_EUMVA</name>
<comment type="caution">
    <text evidence="1">The sequence shown here is derived from an EMBL/GenBank/DDBJ whole genome shotgun (WGS) entry which is preliminary data.</text>
</comment>
<proteinExistence type="predicted"/>